<evidence type="ECO:0000256" key="3">
    <source>
        <dbReference type="PROSITE-ProRule" id="PRU00023"/>
    </source>
</evidence>
<feature type="repeat" description="ANK" evidence="3">
    <location>
        <begin position="212"/>
        <end position="244"/>
    </location>
</feature>
<dbReference type="InterPro" id="IPR036036">
    <property type="entry name" value="SOCS_box-like_dom_sf"/>
</dbReference>
<dbReference type="SMART" id="SM00248">
    <property type="entry name" value="ANK"/>
    <property type="match status" value="7"/>
</dbReference>
<keyword evidence="6" id="KW-1185">Reference proteome</keyword>
<evidence type="ECO:0000256" key="2">
    <source>
        <dbReference type="ARBA" id="ARBA00023043"/>
    </source>
</evidence>
<feature type="repeat" description="ANK" evidence="3">
    <location>
        <begin position="284"/>
        <end position="316"/>
    </location>
</feature>
<sequence>MISSAINAAGFVYAGNDVRDDNNNTGLWNSMAVSKTDTVTTACSVALVALGAYGCTLAARKINSACNDLFWKLGWTRVPSLFNACSEGNLEAVRFNLDRGVNINGAPHESGLFTPIGVASFAGNAEVVRLLLERGADVTGNHYGLDMGKEYAPIAIAANRGHQAVVKLLLDHGIETGDSTALCKAAAKGDVEAVADLLSHGMDANGTSTSTGFETPIWQAAIYGHLDVVRLLLDRGADVNARAHGGLTPICQAAAGGYFDVVKLLLDKGADVNGNAHINTSVEKSYSPIRAAVSNGELGVARLLLDAGALVDSETRSKAPNWFLLHEKEMPLQEATKKQINKLVKRNKIDDLPLPEPLKECLRED</sequence>
<dbReference type="InterPro" id="IPR036770">
    <property type="entry name" value="Ankyrin_rpt-contain_sf"/>
</dbReference>
<protein>
    <submittedName>
        <fullName evidence="5">Ankyrin repeat protein</fullName>
    </submittedName>
</protein>
<proteinExistence type="predicted"/>
<dbReference type="SUPFAM" id="SSF158235">
    <property type="entry name" value="SOCS box-like"/>
    <property type="match status" value="1"/>
</dbReference>
<feature type="domain" description="SOCS box" evidence="4">
    <location>
        <begin position="331"/>
        <end position="365"/>
    </location>
</feature>
<dbReference type="EMBL" id="JBEWTB010000002">
    <property type="protein sequence ID" value="MET4755531.1"/>
    <property type="molecule type" value="Genomic_DNA"/>
</dbReference>
<feature type="repeat" description="ANK" evidence="3">
    <location>
        <begin position="111"/>
        <end position="143"/>
    </location>
</feature>
<feature type="repeat" description="ANK" evidence="3">
    <location>
        <begin position="245"/>
        <end position="277"/>
    </location>
</feature>
<feature type="repeat" description="ANK" evidence="3">
    <location>
        <begin position="149"/>
        <end position="181"/>
    </location>
</feature>
<dbReference type="PRINTS" id="PR01415">
    <property type="entry name" value="ANKYRIN"/>
</dbReference>
<dbReference type="PROSITE" id="PS50088">
    <property type="entry name" value="ANK_REPEAT"/>
    <property type="match status" value="5"/>
</dbReference>
<dbReference type="PROSITE" id="PS50297">
    <property type="entry name" value="ANK_REP_REGION"/>
    <property type="match status" value="4"/>
</dbReference>
<dbReference type="Gene3D" id="1.25.40.20">
    <property type="entry name" value="Ankyrin repeat-containing domain"/>
    <property type="match status" value="2"/>
</dbReference>
<evidence type="ECO:0000313" key="6">
    <source>
        <dbReference type="Proteomes" id="UP001549366"/>
    </source>
</evidence>
<dbReference type="PANTHER" id="PTHR24141:SF1">
    <property type="entry name" value="2-5A-DEPENDENT RIBONUCLEASE"/>
    <property type="match status" value="1"/>
</dbReference>
<keyword evidence="2 3" id="KW-0040">ANK repeat</keyword>
<name>A0ABV2SCN3_9GAMM</name>
<dbReference type="SUPFAM" id="SSF48403">
    <property type="entry name" value="Ankyrin repeat"/>
    <property type="match status" value="1"/>
</dbReference>
<dbReference type="InterPro" id="IPR002110">
    <property type="entry name" value="Ankyrin_rpt"/>
</dbReference>
<comment type="caution">
    <text evidence="5">The sequence shown here is derived from an EMBL/GenBank/DDBJ whole genome shotgun (WGS) entry which is preliminary data.</text>
</comment>
<dbReference type="PANTHER" id="PTHR24141">
    <property type="entry name" value="2-5A-DEPENDENT RIBONUCLEASE"/>
    <property type="match status" value="1"/>
</dbReference>
<evidence type="ECO:0000313" key="5">
    <source>
        <dbReference type="EMBL" id="MET4755531.1"/>
    </source>
</evidence>
<dbReference type="InterPro" id="IPR001496">
    <property type="entry name" value="SOCS_box"/>
</dbReference>
<evidence type="ECO:0000259" key="4">
    <source>
        <dbReference type="PROSITE" id="PS50225"/>
    </source>
</evidence>
<accession>A0ABV2SCN3</accession>
<dbReference type="RefSeq" id="WP_354009948.1">
    <property type="nucleotide sequence ID" value="NZ_JBEWTA010000001.1"/>
</dbReference>
<gene>
    <name evidence="5" type="ORF">V5J35_000723</name>
</gene>
<keyword evidence="1" id="KW-0677">Repeat</keyword>
<dbReference type="Proteomes" id="UP001549366">
    <property type="component" value="Unassembled WGS sequence"/>
</dbReference>
<evidence type="ECO:0000256" key="1">
    <source>
        <dbReference type="ARBA" id="ARBA00022737"/>
    </source>
</evidence>
<dbReference type="Pfam" id="PF12796">
    <property type="entry name" value="Ank_2"/>
    <property type="match status" value="3"/>
</dbReference>
<reference evidence="5 6" key="1">
    <citation type="submission" date="2024-06" db="EMBL/GenBank/DDBJ databases">
        <title>Genomic Encyclopedia of Type Strains, Phase V (KMG-V): Genome sequencing to study the core and pangenomes of soil and plant-associated prokaryotes.</title>
        <authorList>
            <person name="Whitman W."/>
        </authorList>
    </citation>
    <scope>NUCLEOTIDE SEQUENCE [LARGE SCALE GENOMIC DNA]</scope>
    <source>
        <strain evidence="5 6">NE40</strain>
    </source>
</reference>
<organism evidence="5 6">
    <name type="scientific">Endozoicomonas lisbonensis</name>
    <dbReference type="NCBI Taxonomy" id="3120522"/>
    <lineage>
        <taxon>Bacteria</taxon>
        <taxon>Pseudomonadati</taxon>
        <taxon>Pseudomonadota</taxon>
        <taxon>Gammaproteobacteria</taxon>
        <taxon>Oceanospirillales</taxon>
        <taxon>Endozoicomonadaceae</taxon>
        <taxon>Endozoicomonas</taxon>
    </lineage>
</organism>
<dbReference type="PROSITE" id="PS50225">
    <property type="entry name" value="SOCS"/>
    <property type="match status" value="1"/>
</dbReference>